<evidence type="ECO:0000313" key="2">
    <source>
        <dbReference type="Proteomes" id="UP000176429"/>
    </source>
</evidence>
<sequence length="159" mass="18085">MKKIYIDCCIDGRQRWGDARAFSATLVEVRNHLEKSGRFEVLPTLVNPPHHRDDFGHQRPEDAEVEKLVVEADIIICLCDPPSLGFSSVTIDHLIENPKKQCFAFVRPENSQYANAISPELEALHMYSDIGDIACSLPRLVEIRKTSNPFRLVQDLTVR</sequence>
<reference evidence="1 2" key="1">
    <citation type="journal article" date="2016" name="Nat. Commun.">
        <title>Thousands of microbial genomes shed light on interconnected biogeochemical processes in an aquifer system.</title>
        <authorList>
            <person name="Anantharaman K."/>
            <person name="Brown C.T."/>
            <person name="Hug L.A."/>
            <person name="Sharon I."/>
            <person name="Castelle C.J."/>
            <person name="Probst A.J."/>
            <person name="Thomas B.C."/>
            <person name="Singh A."/>
            <person name="Wilkins M.J."/>
            <person name="Karaoz U."/>
            <person name="Brodie E.L."/>
            <person name="Williams K.H."/>
            <person name="Hubbard S.S."/>
            <person name="Banfield J.F."/>
        </authorList>
    </citation>
    <scope>NUCLEOTIDE SEQUENCE [LARGE SCALE GENOMIC DNA]</scope>
</reference>
<dbReference type="AlphaFoldDB" id="A0A1G2P2A4"/>
<accession>A0A1G2P2A4</accession>
<dbReference type="Proteomes" id="UP000176429">
    <property type="component" value="Unassembled WGS sequence"/>
</dbReference>
<gene>
    <name evidence="1" type="ORF">A3H68_03560</name>
</gene>
<name>A0A1G2P2A4_9BACT</name>
<evidence type="ECO:0008006" key="3">
    <source>
        <dbReference type="Google" id="ProtNLM"/>
    </source>
</evidence>
<dbReference type="EMBL" id="MHSH01000020">
    <property type="protein sequence ID" value="OHA41711.1"/>
    <property type="molecule type" value="Genomic_DNA"/>
</dbReference>
<comment type="caution">
    <text evidence="1">The sequence shown here is derived from an EMBL/GenBank/DDBJ whole genome shotgun (WGS) entry which is preliminary data.</text>
</comment>
<protein>
    <recommendedName>
        <fullName evidence="3">Nucleoside 2-deoxyribosyltransferase</fullName>
    </recommendedName>
</protein>
<proteinExistence type="predicted"/>
<evidence type="ECO:0000313" key="1">
    <source>
        <dbReference type="EMBL" id="OHA41711.1"/>
    </source>
</evidence>
<organism evidence="1 2">
    <name type="scientific">Candidatus Taylorbacteria bacterium RIFCSPLOWO2_02_FULL_46_40</name>
    <dbReference type="NCBI Taxonomy" id="1802329"/>
    <lineage>
        <taxon>Bacteria</taxon>
        <taxon>Candidatus Tayloriibacteriota</taxon>
    </lineage>
</organism>